<sequence>MTAITAPTTRARSGLLRYAMRLDAVLVGITGIPFVVAPGWLASLTGMPTGVELGLGIFFLAYGPTVYWLAGRERVRPGAIATITANALFTVGFVAAEAAGIWPLTGWGVALLLGGALYTAVIGSVQYAGLRACAAAAG</sequence>
<dbReference type="AlphaFoldDB" id="A0A100WF73"/>
<keyword evidence="3" id="KW-1185">Reference proteome</keyword>
<dbReference type="RefSeq" id="WP_062658292.1">
    <property type="nucleotide sequence ID" value="NZ_BCSY01000072.1"/>
</dbReference>
<evidence type="ECO:0000256" key="1">
    <source>
        <dbReference type="SAM" id="Phobius"/>
    </source>
</evidence>
<accession>A0A100WF73</accession>
<dbReference type="Proteomes" id="UP000069443">
    <property type="component" value="Unassembled WGS sequence"/>
</dbReference>
<feature type="transmembrane region" description="Helical" evidence="1">
    <location>
        <begin position="77"/>
        <end position="95"/>
    </location>
</feature>
<dbReference type="STRING" id="228230.RMCC_4360"/>
<proteinExistence type="predicted"/>
<gene>
    <name evidence="2" type="ORF">RMCC_4360</name>
</gene>
<feature type="transmembrane region" description="Helical" evidence="1">
    <location>
        <begin position="101"/>
        <end position="121"/>
    </location>
</feature>
<organism evidence="2 3">
    <name type="scientific">Mycolicibacterium canariasense</name>
    <name type="common">Mycobacterium canariasense</name>
    <dbReference type="NCBI Taxonomy" id="228230"/>
    <lineage>
        <taxon>Bacteria</taxon>
        <taxon>Bacillati</taxon>
        <taxon>Actinomycetota</taxon>
        <taxon>Actinomycetes</taxon>
        <taxon>Mycobacteriales</taxon>
        <taxon>Mycobacteriaceae</taxon>
        <taxon>Mycolicibacterium</taxon>
    </lineage>
</organism>
<dbReference type="OrthoDB" id="4762111at2"/>
<feature type="transmembrane region" description="Helical" evidence="1">
    <location>
        <begin position="53"/>
        <end position="70"/>
    </location>
</feature>
<evidence type="ECO:0000313" key="2">
    <source>
        <dbReference type="EMBL" id="GAS97394.1"/>
    </source>
</evidence>
<comment type="caution">
    <text evidence="2">The sequence shown here is derived from an EMBL/GenBank/DDBJ whole genome shotgun (WGS) entry which is preliminary data.</text>
</comment>
<evidence type="ECO:0000313" key="3">
    <source>
        <dbReference type="Proteomes" id="UP000069443"/>
    </source>
</evidence>
<keyword evidence="1" id="KW-0472">Membrane</keyword>
<feature type="transmembrane region" description="Helical" evidence="1">
    <location>
        <begin position="20"/>
        <end position="41"/>
    </location>
</feature>
<keyword evidence="1" id="KW-1133">Transmembrane helix</keyword>
<keyword evidence="1" id="KW-0812">Transmembrane</keyword>
<reference evidence="3" key="2">
    <citation type="submission" date="2016-02" db="EMBL/GenBank/DDBJ databases">
        <title>Draft genome sequence of five rapidly growing Mycobacterium species.</title>
        <authorList>
            <person name="Katahira K."/>
            <person name="Gotou Y."/>
            <person name="Iida K."/>
            <person name="Ogura Y."/>
            <person name="Hayashi T."/>
        </authorList>
    </citation>
    <scope>NUCLEOTIDE SEQUENCE [LARGE SCALE GENOMIC DNA]</scope>
    <source>
        <strain evidence="3">JCM15298</strain>
    </source>
</reference>
<protein>
    <recommendedName>
        <fullName evidence="4">Integral membrane protein</fullName>
    </recommendedName>
</protein>
<reference evidence="3" key="1">
    <citation type="journal article" date="2016" name="Genome Announc.">
        <title>Draft Genome Sequences of Five Rapidly Growing Mycobacterium Species, M. thermoresistibile, M. fortuitum subsp. acetamidolyticum, M. canariasense, M. brisbanense, and M. novocastrense.</title>
        <authorList>
            <person name="Katahira K."/>
            <person name="Ogura Y."/>
            <person name="Gotoh Y."/>
            <person name="Hayashi T."/>
        </authorList>
    </citation>
    <scope>NUCLEOTIDE SEQUENCE [LARGE SCALE GENOMIC DNA]</scope>
    <source>
        <strain evidence="3">JCM15298</strain>
    </source>
</reference>
<evidence type="ECO:0008006" key="4">
    <source>
        <dbReference type="Google" id="ProtNLM"/>
    </source>
</evidence>
<name>A0A100WF73_MYCCR</name>
<dbReference type="EMBL" id="BCSY01000072">
    <property type="protein sequence ID" value="GAS97394.1"/>
    <property type="molecule type" value="Genomic_DNA"/>
</dbReference>